<keyword evidence="2" id="KW-1133">Transmembrane helix</keyword>
<name>A0A8K0UJ17_9AGAR</name>
<proteinExistence type="predicted"/>
<gene>
    <name evidence="4" type="ORF">BXZ70DRAFT_950740</name>
</gene>
<evidence type="ECO:0008006" key="6">
    <source>
        <dbReference type="Google" id="ProtNLM"/>
    </source>
</evidence>
<feature type="signal peptide" evidence="3">
    <location>
        <begin position="1"/>
        <end position="23"/>
    </location>
</feature>
<feature type="compositionally biased region" description="Low complexity" evidence="1">
    <location>
        <begin position="303"/>
        <end position="336"/>
    </location>
</feature>
<keyword evidence="2" id="KW-0472">Membrane</keyword>
<keyword evidence="5" id="KW-1185">Reference proteome</keyword>
<comment type="caution">
    <text evidence="4">The sequence shown here is derived from an EMBL/GenBank/DDBJ whole genome shotgun (WGS) entry which is preliminary data.</text>
</comment>
<feature type="region of interest" description="Disordered" evidence="1">
    <location>
        <begin position="303"/>
        <end position="346"/>
    </location>
</feature>
<reference evidence="4" key="1">
    <citation type="journal article" date="2021" name="New Phytol.">
        <title>Evolutionary innovations through gain and loss of genes in the ectomycorrhizal Boletales.</title>
        <authorList>
            <person name="Wu G."/>
            <person name="Miyauchi S."/>
            <person name="Morin E."/>
            <person name="Kuo A."/>
            <person name="Drula E."/>
            <person name="Varga T."/>
            <person name="Kohler A."/>
            <person name="Feng B."/>
            <person name="Cao Y."/>
            <person name="Lipzen A."/>
            <person name="Daum C."/>
            <person name="Hundley H."/>
            <person name="Pangilinan J."/>
            <person name="Johnson J."/>
            <person name="Barry K."/>
            <person name="LaButti K."/>
            <person name="Ng V."/>
            <person name="Ahrendt S."/>
            <person name="Min B."/>
            <person name="Choi I.G."/>
            <person name="Park H."/>
            <person name="Plett J.M."/>
            <person name="Magnuson J."/>
            <person name="Spatafora J.W."/>
            <person name="Nagy L.G."/>
            <person name="Henrissat B."/>
            <person name="Grigoriev I.V."/>
            <person name="Yang Z.L."/>
            <person name="Xu J."/>
            <person name="Martin F.M."/>
        </authorList>
    </citation>
    <scope>NUCLEOTIDE SEQUENCE</scope>
    <source>
        <strain evidence="4">KKN 215</strain>
    </source>
</reference>
<feature type="chain" id="PRO_5035418177" description="Macrofage activating glycoprotein" evidence="3">
    <location>
        <begin position="24"/>
        <end position="368"/>
    </location>
</feature>
<feature type="transmembrane region" description="Helical" evidence="2">
    <location>
        <begin position="346"/>
        <end position="367"/>
    </location>
</feature>
<organism evidence="4 5">
    <name type="scientific">Cristinia sonorae</name>
    <dbReference type="NCBI Taxonomy" id="1940300"/>
    <lineage>
        <taxon>Eukaryota</taxon>
        <taxon>Fungi</taxon>
        <taxon>Dikarya</taxon>
        <taxon>Basidiomycota</taxon>
        <taxon>Agaricomycotina</taxon>
        <taxon>Agaricomycetes</taxon>
        <taxon>Agaricomycetidae</taxon>
        <taxon>Agaricales</taxon>
        <taxon>Pleurotineae</taxon>
        <taxon>Stephanosporaceae</taxon>
        <taxon>Cristinia</taxon>
    </lineage>
</organism>
<evidence type="ECO:0000256" key="1">
    <source>
        <dbReference type="SAM" id="MobiDB-lite"/>
    </source>
</evidence>
<dbReference type="EMBL" id="JAEVFJ010000031">
    <property type="protein sequence ID" value="KAH8092633.1"/>
    <property type="molecule type" value="Genomic_DNA"/>
</dbReference>
<dbReference type="OrthoDB" id="2564904at2759"/>
<feature type="compositionally biased region" description="Polar residues" evidence="1">
    <location>
        <begin position="337"/>
        <end position="346"/>
    </location>
</feature>
<evidence type="ECO:0000313" key="5">
    <source>
        <dbReference type="Proteomes" id="UP000813824"/>
    </source>
</evidence>
<sequence length="368" mass="38555">MSAVTRSSILAVAAALSAHVALAQDIGEPGFVPLYEKKFAYDQLPYQVDPSPNAVRGPQSGYNICNSTTAGQSSLCQTMIFNNISDFCLWSSPDPNQPIGNTEAVEVAWCTDKKYGARVIPEGTIQGVQFLNAPDYIEMIAFLDQTKLNLPADDFGGELDPHGADLRGNPMGGLVFSNAFTGGSSLAQVSDWNEFIGSGHMCIKLCKPDSPNRRALCENRFDRIGLLYNCPNRAQTGVFEVCDSENQDPVGTYTSNGQVMTYTQPPEELGPITTQPYDVRIPSSSNCKTFQSTDLFTALLAAPTPSSSTGSNSASPTGSSTGKPAASGSRTSSGAGPTNTAQTGGASATGVSAFATILGVVAAVAFLA</sequence>
<keyword evidence="3" id="KW-0732">Signal</keyword>
<evidence type="ECO:0000313" key="4">
    <source>
        <dbReference type="EMBL" id="KAH8092633.1"/>
    </source>
</evidence>
<accession>A0A8K0UJ17</accession>
<evidence type="ECO:0000256" key="2">
    <source>
        <dbReference type="SAM" id="Phobius"/>
    </source>
</evidence>
<evidence type="ECO:0000256" key="3">
    <source>
        <dbReference type="SAM" id="SignalP"/>
    </source>
</evidence>
<protein>
    <recommendedName>
        <fullName evidence="6">Macrofage activating glycoprotein</fullName>
    </recommendedName>
</protein>
<dbReference type="Proteomes" id="UP000813824">
    <property type="component" value="Unassembled WGS sequence"/>
</dbReference>
<keyword evidence="2" id="KW-0812">Transmembrane</keyword>
<dbReference type="AlphaFoldDB" id="A0A8K0UJ17"/>